<dbReference type="SUPFAM" id="SSF56112">
    <property type="entry name" value="Protein kinase-like (PK-like)"/>
    <property type="match status" value="1"/>
</dbReference>
<dbReference type="InterPro" id="IPR000719">
    <property type="entry name" value="Prot_kinase_dom"/>
</dbReference>
<keyword evidence="8" id="KW-1185">Reference proteome</keyword>
<dbReference type="PANTHER" id="PTHR44329:SF288">
    <property type="entry name" value="MITOGEN-ACTIVATED PROTEIN KINASE KINASE KINASE 20"/>
    <property type="match status" value="1"/>
</dbReference>
<dbReference type="PANTHER" id="PTHR44329">
    <property type="entry name" value="SERINE/THREONINE-PROTEIN KINASE TNNI3K-RELATED"/>
    <property type="match status" value="1"/>
</dbReference>
<evidence type="ECO:0000256" key="2">
    <source>
        <dbReference type="ARBA" id="ARBA00022741"/>
    </source>
</evidence>
<feature type="domain" description="Protein kinase" evidence="6">
    <location>
        <begin position="54"/>
        <end position="342"/>
    </location>
</feature>
<proteinExistence type="predicted"/>
<reference evidence="7" key="1">
    <citation type="submission" date="2022-11" db="EMBL/GenBank/DDBJ databases">
        <title>Nonomuraea corallina sp. nov., a new species of the genus Nonomuraea isolated from sea side sediment in Thai sea.</title>
        <authorList>
            <person name="Ngamcharungchit C."/>
            <person name="Matsumoto A."/>
            <person name="Suriyachadkun C."/>
            <person name="Panbangred W."/>
            <person name="Inahashi Y."/>
            <person name="Intra B."/>
        </authorList>
    </citation>
    <scope>NUCLEOTIDE SEQUENCE</scope>
    <source>
        <strain evidence="7">MCN248</strain>
    </source>
</reference>
<sequence length="563" mass="59166">MDTDDHDARADDEPVTRGAPVSPRPASTSGVRGGVSDDEPNGLFVGPPEAPDRHELLGEGIAGGEGITWKARYQGELTSPLPLAIKLLSPPRDAGPGWPSAREQQRWRDHAVLLRHLKLDHVVRLDEVFLGAPPHPPGSVREGTGASPQTMAYLVMEWVEGPTLHALLAGDPARADTIRRRLAYVAQAGEALASLASVTRSGGNPSLHRDVKPTNCIVHPKRGLVLIDVSTMRLIDDGYDLAGWHTPAYTSPEVLAAPHLPRAVAADVYALGALAYFCLTGQDPPAPDAPGAPAHIEAEVAAVARACGVGDPGRLTSHILAALDGDPSRRPTDLRNWSRGLLEAGGGEPATGHSPSSARPPRRLLYVIVAASLAVAGGGAFAPGLLERVSGGGDQSRTAPPSVTRSAGATSKDPTPSHATGDAVKPVGTIDAPADGAKVKYCSYFSGTASLPPGATLILAKQNMVNGDPQKYVELVFNYEKTSTLTSWRGAQYFGGENEGGVGQVYRIELVAVSLERARHFHDVEMSIEEIQELVRSGTSLADVQVRRVASGKPNECPGPPPD</sequence>
<dbReference type="InterPro" id="IPR011009">
    <property type="entry name" value="Kinase-like_dom_sf"/>
</dbReference>
<evidence type="ECO:0000256" key="1">
    <source>
        <dbReference type="ARBA" id="ARBA00022679"/>
    </source>
</evidence>
<comment type="caution">
    <text evidence="7">The sequence shown here is derived from an EMBL/GenBank/DDBJ whole genome shotgun (WGS) entry which is preliminary data.</text>
</comment>
<feature type="compositionally biased region" description="Polar residues" evidence="5">
    <location>
        <begin position="395"/>
        <end position="418"/>
    </location>
</feature>
<evidence type="ECO:0000313" key="8">
    <source>
        <dbReference type="Proteomes" id="UP001144036"/>
    </source>
</evidence>
<dbReference type="Pfam" id="PF00069">
    <property type="entry name" value="Pkinase"/>
    <property type="match status" value="1"/>
</dbReference>
<dbReference type="InterPro" id="IPR051681">
    <property type="entry name" value="Ser/Thr_Kinases-Pseudokinases"/>
</dbReference>
<feature type="region of interest" description="Disordered" evidence="5">
    <location>
        <begin position="391"/>
        <end position="428"/>
    </location>
</feature>
<keyword evidence="2" id="KW-0547">Nucleotide-binding</keyword>
<feature type="region of interest" description="Disordered" evidence="5">
    <location>
        <begin position="339"/>
        <end position="359"/>
    </location>
</feature>
<keyword evidence="3 7" id="KW-0418">Kinase</keyword>
<keyword evidence="1" id="KW-0808">Transferase</keyword>
<protein>
    <submittedName>
        <fullName evidence="7">Protein kinase</fullName>
    </submittedName>
</protein>
<gene>
    <name evidence="7" type="ORF">OUY22_11045</name>
</gene>
<accession>A0ABT4S9W2</accession>
<evidence type="ECO:0000313" key="7">
    <source>
        <dbReference type="EMBL" id="MDA0633954.1"/>
    </source>
</evidence>
<keyword evidence="4" id="KW-0067">ATP-binding</keyword>
<evidence type="ECO:0000256" key="3">
    <source>
        <dbReference type="ARBA" id="ARBA00022777"/>
    </source>
</evidence>
<name>A0ABT4S9W2_9ACTN</name>
<dbReference type="PROSITE" id="PS50011">
    <property type="entry name" value="PROTEIN_KINASE_DOM"/>
    <property type="match status" value="1"/>
</dbReference>
<dbReference type="Proteomes" id="UP001144036">
    <property type="component" value="Unassembled WGS sequence"/>
</dbReference>
<dbReference type="SMART" id="SM00220">
    <property type="entry name" value="S_TKc"/>
    <property type="match status" value="1"/>
</dbReference>
<dbReference type="Gene3D" id="1.10.510.10">
    <property type="entry name" value="Transferase(Phosphotransferase) domain 1"/>
    <property type="match status" value="1"/>
</dbReference>
<feature type="region of interest" description="Disordered" evidence="5">
    <location>
        <begin position="1"/>
        <end position="48"/>
    </location>
</feature>
<dbReference type="RefSeq" id="WP_270154760.1">
    <property type="nucleotide sequence ID" value="NZ_JAPNNL010000031.1"/>
</dbReference>
<dbReference type="GO" id="GO:0016301">
    <property type="term" value="F:kinase activity"/>
    <property type="evidence" value="ECO:0007669"/>
    <property type="project" value="UniProtKB-KW"/>
</dbReference>
<organism evidence="7 8">
    <name type="scientific">Nonomuraea corallina</name>
    <dbReference type="NCBI Taxonomy" id="2989783"/>
    <lineage>
        <taxon>Bacteria</taxon>
        <taxon>Bacillati</taxon>
        <taxon>Actinomycetota</taxon>
        <taxon>Actinomycetes</taxon>
        <taxon>Streptosporangiales</taxon>
        <taxon>Streptosporangiaceae</taxon>
        <taxon>Nonomuraea</taxon>
    </lineage>
</organism>
<evidence type="ECO:0000259" key="6">
    <source>
        <dbReference type="PROSITE" id="PS50011"/>
    </source>
</evidence>
<evidence type="ECO:0000256" key="5">
    <source>
        <dbReference type="SAM" id="MobiDB-lite"/>
    </source>
</evidence>
<evidence type="ECO:0000256" key="4">
    <source>
        <dbReference type="ARBA" id="ARBA00022840"/>
    </source>
</evidence>
<dbReference type="EMBL" id="JAPNNL010000031">
    <property type="protein sequence ID" value="MDA0633954.1"/>
    <property type="molecule type" value="Genomic_DNA"/>
</dbReference>
<feature type="compositionally biased region" description="Basic and acidic residues" evidence="5">
    <location>
        <begin position="1"/>
        <end position="15"/>
    </location>
</feature>